<evidence type="ECO:0008006" key="3">
    <source>
        <dbReference type="Google" id="ProtNLM"/>
    </source>
</evidence>
<proteinExistence type="predicted"/>
<accession>A0ABS6YRN6</accession>
<keyword evidence="2" id="KW-1185">Reference proteome</keyword>
<dbReference type="RefSeq" id="WP_219690565.1">
    <property type="nucleotide sequence ID" value="NZ_WMBF01000267.1"/>
</dbReference>
<organism evidence="1 2">
    <name type="scientific">Streptomyces anatolicus</name>
    <dbReference type="NCBI Taxonomy" id="2675858"/>
    <lineage>
        <taxon>Bacteria</taxon>
        <taxon>Bacillati</taxon>
        <taxon>Actinomycetota</taxon>
        <taxon>Actinomycetes</taxon>
        <taxon>Kitasatosporales</taxon>
        <taxon>Streptomycetaceae</taxon>
        <taxon>Streptomyces</taxon>
    </lineage>
</organism>
<dbReference type="Proteomes" id="UP001197114">
    <property type="component" value="Unassembled WGS sequence"/>
</dbReference>
<dbReference type="EMBL" id="WMBF01000267">
    <property type="protein sequence ID" value="MBW5424101.1"/>
    <property type="molecule type" value="Genomic_DNA"/>
</dbReference>
<comment type="caution">
    <text evidence="1">The sequence shown here is derived from an EMBL/GenBank/DDBJ whole genome shotgun (WGS) entry which is preliminary data.</text>
</comment>
<evidence type="ECO:0000313" key="1">
    <source>
        <dbReference type="EMBL" id="MBW5424101.1"/>
    </source>
</evidence>
<name>A0ABS6YRN6_9ACTN</name>
<protein>
    <recommendedName>
        <fullName evidence="3">Dickkopf N-terminal cysteine-rich domain-containing protein</fullName>
    </recommendedName>
</protein>
<reference evidence="1 2" key="1">
    <citation type="submission" date="2019-11" db="EMBL/GenBank/DDBJ databases">
        <authorList>
            <person name="Ay H."/>
        </authorList>
    </citation>
    <scope>NUCLEOTIDE SEQUENCE [LARGE SCALE GENOMIC DNA]</scope>
    <source>
        <strain evidence="1 2">BG9H</strain>
    </source>
</reference>
<evidence type="ECO:0000313" key="2">
    <source>
        <dbReference type="Proteomes" id="UP001197114"/>
    </source>
</evidence>
<gene>
    <name evidence="1" type="ORF">GKQ77_21455</name>
</gene>
<sequence>MTGVSVAERLAAGGLQQHMFSEPTETAEACSPNGARCVWDSDCCYGLVCEWWACETP</sequence>